<gene>
    <name evidence="1" type="primary">Acey_s0289.g1501</name>
    <name evidence="1" type="ORF">Y032_0289g1501</name>
</gene>
<sequence>MVHINTSSLHCEDLCYRQFTGESISQCPNACVAHLPKRWQKATDAYGAYFKQVRDSPPASLALARFAELRYYRFTNNFQQSR</sequence>
<protein>
    <submittedName>
        <fullName evidence="1">Uncharacterized protein</fullName>
    </submittedName>
</protein>
<organism evidence="1 2">
    <name type="scientific">Ancylostoma ceylanicum</name>
    <dbReference type="NCBI Taxonomy" id="53326"/>
    <lineage>
        <taxon>Eukaryota</taxon>
        <taxon>Metazoa</taxon>
        <taxon>Ecdysozoa</taxon>
        <taxon>Nematoda</taxon>
        <taxon>Chromadorea</taxon>
        <taxon>Rhabditida</taxon>
        <taxon>Rhabditina</taxon>
        <taxon>Rhabditomorpha</taxon>
        <taxon>Strongyloidea</taxon>
        <taxon>Ancylostomatidae</taxon>
        <taxon>Ancylostomatinae</taxon>
        <taxon>Ancylostoma</taxon>
    </lineage>
</organism>
<accession>A0A016S5D8</accession>
<evidence type="ECO:0000313" key="2">
    <source>
        <dbReference type="Proteomes" id="UP000024635"/>
    </source>
</evidence>
<evidence type="ECO:0000313" key="1">
    <source>
        <dbReference type="EMBL" id="EYB85863.1"/>
    </source>
</evidence>
<dbReference type="Proteomes" id="UP000024635">
    <property type="component" value="Unassembled WGS sequence"/>
</dbReference>
<proteinExistence type="predicted"/>
<comment type="caution">
    <text evidence="1">The sequence shown here is derived from an EMBL/GenBank/DDBJ whole genome shotgun (WGS) entry which is preliminary data.</text>
</comment>
<keyword evidence="2" id="KW-1185">Reference proteome</keyword>
<dbReference type="EMBL" id="JARK01001625">
    <property type="protein sequence ID" value="EYB85863.1"/>
    <property type="molecule type" value="Genomic_DNA"/>
</dbReference>
<reference evidence="2" key="1">
    <citation type="journal article" date="2015" name="Nat. Genet.">
        <title>The genome and transcriptome of the zoonotic hookworm Ancylostoma ceylanicum identify infection-specific gene families.</title>
        <authorList>
            <person name="Schwarz E.M."/>
            <person name="Hu Y."/>
            <person name="Antoshechkin I."/>
            <person name="Miller M.M."/>
            <person name="Sternberg P.W."/>
            <person name="Aroian R.V."/>
        </authorList>
    </citation>
    <scope>NUCLEOTIDE SEQUENCE</scope>
    <source>
        <strain evidence="2">HY135</strain>
    </source>
</reference>
<dbReference type="AlphaFoldDB" id="A0A016S5D8"/>
<name>A0A016S5D8_9BILA</name>